<keyword evidence="4" id="KW-1133">Transmembrane helix</keyword>
<dbReference type="Gene3D" id="3.30.200.20">
    <property type="entry name" value="Phosphorylase Kinase, domain 1"/>
    <property type="match status" value="1"/>
</dbReference>
<feature type="domain" description="Protein kinase" evidence="6">
    <location>
        <begin position="1072"/>
        <end position="1358"/>
    </location>
</feature>
<keyword evidence="4" id="KW-0472">Membrane</keyword>
<dbReference type="InterPro" id="IPR017441">
    <property type="entry name" value="Protein_kinase_ATP_BS"/>
</dbReference>
<evidence type="ECO:0000256" key="2">
    <source>
        <dbReference type="ARBA" id="ARBA00051243"/>
    </source>
</evidence>
<dbReference type="Pfam" id="PF07714">
    <property type="entry name" value="PK_Tyr_Ser-Thr"/>
    <property type="match status" value="1"/>
</dbReference>
<keyword evidence="4" id="KW-0812">Transmembrane</keyword>
<keyword evidence="3" id="KW-0067">ATP-binding</keyword>
<dbReference type="CDD" id="cd00192">
    <property type="entry name" value="PTKc"/>
    <property type="match status" value="1"/>
</dbReference>
<keyword evidence="5" id="KW-0732">Signal</keyword>
<organism evidence="7 8">
    <name type="scientific">Orchesella dallaii</name>
    <dbReference type="NCBI Taxonomy" id="48710"/>
    <lineage>
        <taxon>Eukaryota</taxon>
        <taxon>Metazoa</taxon>
        <taxon>Ecdysozoa</taxon>
        <taxon>Arthropoda</taxon>
        <taxon>Hexapoda</taxon>
        <taxon>Collembola</taxon>
        <taxon>Entomobryomorpha</taxon>
        <taxon>Entomobryoidea</taxon>
        <taxon>Orchesellidae</taxon>
        <taxon>Orchesellinae</taxon>
        <taxon>Orchesella</taxon>
    </lineage>
</organism>
<evidence type="ECO:0000313" key="8">
    <source>
        <dbReference type="Proteomes" id="UP001642540"/>
    </source>
</evidence>
<evidence type="ECO:0000256" key="4">
    <source>
        <dbReference type="SAM" id="Phobius"/>
    </source>
</evidence>
<dbReference type="Gene3D" id="1.10.510.10">
    <property type="entry name" value="Transferase(Phosphotransferase) domain 1"/>
    <property type="match status" value="1"/>
</dbReference>
<dbReference type="EMBL" id="CAXLJM020000048">
    <property type="protein sequence ID" value="CAL8112443.1"/>
    <property type="molecule type" value="Genomic_DNA"/>
</dbReference>
<feature type="transmembrane region" description="Helical" evidence="4">
    <location>
        <begin position="999"/>
        <end position="1026"/>
    </location>
</feature>
<sequence>MENLQLLFIILLLIYIKLTIINGTKETYNGIMETLQYPEKIVFDITNPLNEELRRSSSNASFLEGFELESLGVRLSPLIYYGQDGIRYSDSGFLHSIDDHTQFKSAYTWYNATIPVYFIQNRSGYKTTIEAQRVSPILGLTIEDVENLLRNNSTNLEQLTLIFNVREWNMNIQPGDPTMDRLERLIWKFKTQWPNVKVGLEYKLHNNPIAYHNIRSLIRRIDMLIVSVDIEPKNFILCYTLFKRNLRKLLDDNYNSIRIDSSNVTIYAKLNFPEKPKRQKLFYHTNITFETFDSYTDIQLKNEIYQKYYYYLLQFAIYWINENEKEELILQTFSDINAPTCELQGSPLNELLVIPFSPRVEWQVIENNVCAVKAILDHVYSHFSSIRARPAIFTKFVDDNDTCVLTNSASCDPSQMESEICKWPKVRTLIPDINLAGSKEYKRRLLPTIQNLSQYDMPVKQIEISDYTCRGHNRFLNEIPSDIAIACDSMTSFPDDDKLPMPKFTQIISESYKRCQCMWNQSKIIVWNIKFHTKSAIFLTEMLILIELERQKFIDQFSNMTVFIRFNLMPTPSDVPQGYTNSLYCRPGELLDYELGEVILHFARIYKIPLEIANVIGFYGAYFDRGGWRSIETVRELEIENTQFPVFVARGFPEKFLLGKFPTYPCILWTPKVAGDGLQVSAEHSGTTLHIGGVNETQMTTDELEKMMLFILHKFSLVEIIPKTFDDINTILKVISEKQFIEKLEAEGSKVPRLYLRIDIQTVPQSDEKLYKLFQKLVNSALKPVGIHFLNFNNLEATYETLLNGLKKSGIMVGISLEDCVNEVNARFFNLQNFSIFHQHDYLLCNIKPVAEANNINIGNVVKYLDTTLYIQKYFQRMFPNLSTELLFRLNAVPSKSIEETLHDVYVHDDFQTVFRNKISNFLTFFADVNQYAHLYKMKFFMLPAFDDMMGERFGWWRILDFGSLANASVFVEKEAEYLGQETWRPTETPSFTPHDSPLGLTSVIIIIGVLSIVLISLITSVLVWYRRQYVILTKKEVVEFQYGMLKKGSDERKLFENLKFPEEYQIPKTRIILQNIIGKGNFGLVYKATCSISAENDSVLSVAVKIPHPNCAKESFKSLLSELKILSYVGSHPNVVGFVGAYIKEIGRGIVNIVTELCENGALQEYLRKLHSQRVKEGKENDLDAVKLNLYQLCQFAQDIALGMDFISSKKIIHGDLSTRNVLLDRDFRCKIADFGLSRKLYENPEYIKKSQEALPWRWLAIESLKLMEFTTKSDVWSYGITLWEIFSLGSVPYPGQSYTDEFLTDLENGYRMSAPIHATTQIFEEMQRCWDLNPTMRPTFSELALAFEATRNSEYVHVAVASG</sequence>
<dbReference type="InterPro" id="IPR008266">
    <property type="entry name" value="Tyr_kinase_AS"/>
</dbReference>
<dbReference type="InterPro" id="IPR001245">
    <property type="entry name" value="Ser-Thr/Tyr_kinase_cat_dom"/>
</dbReference>
<comment type="catalytic activity">
    <reaction evidence="2">
        <text>L-tyrosyl-[protein] + ATP = O-phospho-L-tyrosyl-[protein] + ADP + H(+)</text>
        <dbReference type="Rhea" id="RHEA:10596"/>
        <dbReference type="Rhea" id="RHEA-COMP:10136"/>
        <dbReference type="Rhea" id="RHEA-COMP:20101"/>
        <dbReference type="ChEBI" id="CHEBI:15378"/>
        <dbReference type="ChEBI" id="CHEBI:30616"/>
        <dbReference type="ChEBI" id="CHEBI:46858"/>
        <dbReference type="ChEBI" id="CHEBI:61978"/>
        <dbReference type="ChEBI" id="CHEBI:456216"/>
        <dbReference type="EC" id="2.7.10.1"/>
    </reaction>
</comment>
<feature type="signal peptide" evidence="5">
    <location>
        <begin position="1"/>
        <end position="23"/>
    </location>
</feature>
<dbReference type="PROSITE" id="PS00109">
    <property type="entry name" value="PROTEIN_KINASE_TYR"/>
    <property type="match status" value="1"/>
</dbReference>
<evidence type="ECO:0000256" key="3">
    <source>
        <dbReference type="PROSITE-ProRule" id="PRU10141"/>
    </source>
</evidence>
<dbReference type="InterPro" id="IPR050122">
    <property type="entry name" value="RTK"/>
</dbReference>
<proteinExistence type="predicted"/>
<evidence type="ECO:0000256" key="1">
    <source>
        <dbReference type="ARBA" id="ARBA00004167"/>
    </source>
</evidence>
<accession>A0ABP1QVT7</accession>
<gene>
    <name evidence="7" type="ORF">ODALV1_LOCUS15650</name>
</gene>
<dbReference type="PANTHER" id="PTHR24416:SF600">
    <property type="entry name" value="PDGF- AND VEGF-RECEPTOR RELATED, ISOFORM J"/>
    <property type="match status" value="1"/>
</dbReference>
<keyword evidence="8" id="KW-1185">Reference proteome</keyword>
<evidence type="ECO:0000259" key="6">
    <source>
        <dbReference type="PROSITE" id="PS50011"/>
    </source>
</evidence>
<feature type="chain" id="PRO_5046773710" description="Protein kinase domain-containing protein" evidence="5">
    <location>
        <begin position="24"/>
        <end position="1365"/>
    </location>
</feature>
<keyword evidence="3" id="KW-0547">Nucleotide-binding</keyword>
<comment type="caution">
    <text evidence="7">The sequence shown here is derived from an EMBL/GenBank/DDBJ whole genome shotgun (WGS) entry which is preliminary data.</text>
</comment>
<name>A0ABP1QVT7_9HEXA</name>
<evidence type="ECO:0000256" key="5">
    <source>
        <dbReference type="SAM" id="SignalP"/>
    </source>
</evidence>
<dbReference type="Proteomes" id="UP001642540">
    <property type="component" value="Unassembled WGS sequence"/>
</dbReference>
<reference evidence="7 8" key="1">
    <citation type="submission" date="2024-08" db="EMBL/GenBank/DDBJ databases">
        <authorList>
            <person name="Cucini C."/>
            <person name="Frati F."/>
        </authorList>
    </citation>
    <scope>NUCLEOTIDE SEQUENCE [LARGE SCALE GENOMIC DNA]</scope>
</reference>
<dbReference type="SUPFAM" id="SSF56112">
    <property type="entry name" value="Protein kinase-like (PK-like)"/>
    <property type="match status" value="1"/>
</dbReference>
<dbReference type="InterPro" id="IPR000719">
    <property type="entry name" value="Prot_kinase_dom"/>
</dbReference>
<dbReference type="PANTHER" id="PTHR24416">
    <property type="entry name" value="TYROSINE-PROTEIN KINASE RECEPTOR"/>
    <property type="match status" value="1"/>
</dbReference>
<feature type="binding site" evidence="3">
    <location>
        <position position="1106"/>
    </location>
    <ligand>
        <name>ATP</name>
        <dbReference type="ChEBI" id="CHEBI:30616"/>
    </ligand>
</feature>
<dbReference type="PROSITE" id="PS00107">
    <property type="entry name" value="PROTEIN_KINASE_ATP"/>
    <property type="match status" value="1"/>
</dbReference>
<comment type="subcellular location">
    <subcellularLocation>
        <location evidence="1">Membrane</location>
        <topology evidence="1">Single-pass membrane protein</topology>
    </subcellularLocation>
</comment>
<dbReference type="InterPro" id="IPR011009">
    <property type="entry name" value="Kinase-like_dom_sf"/>
</dbReference>
<protein>
    <recommendedName>
        <fullName evidence="6">Protein kinase domain-containing protein</fullName>
    </recommendedName>
</protein>
<dbReference type="PRINTS" id="PR00109">
    <property type="entry name" value="TYRKINASE"/>
</dbReference>
<evidence type="ECO:0000313" key="7">
    <source>
        <dbReference type="EMBL" id="CAL8112443.1"/>
    </source>
</evidence>
<dbReference type="PROSITE" id="PS50011">
    <property type="entry name" value="PROTEIN_KINASE_DOM"/>
    <property type="match status" value="1"/>
</dbReference>